<dbReference type="Proteomes" id="UP000824109">
    <property type="component" value="Unassembled WGS sequence"/>
</dbReference>
<name>A0A9D1MC54_9FIRM</name>
<gene>
    <name evidence="2" type="ORF">IAA61_06805</name>
</gene>
<proteinExistence type="predicted"/>
<reference evidence="2" key="2">
    <citation type="journal article" date="2021" name="PeerJ">
        <title>Extensive microbial diversity within the chicken gut microbiome revealed by metagenomics and culture.</title>
        <authorList>
            <person name="Gilroy R."/>
            <person name="Ravi A."/>
            <person name="Getino M."/>
            <person name="Pursley I."/>
            <person name="Horton D.L."/>
            <person name="Alikhan N.F."/>
            <person name="Baker D."/>
            <person name="Gharbi K."/>
            <person name="Hall N."/>
            <person name="Watson M."/>
            <person name="Adriaenssens E.M."/>
            <person name="Foster-Nyarko E."/>
            <person name="Jarju S."/>
            <person name="Secka A."/>
            <person name="Antonio M."/>
            <person name="Oren A."/>
            <person name="Chaudhuri R.R."/>
            <person name="La Ragione R."/>
            <person name="Hildebrand F."/>
            <person name="Pallen M.J."/>
        </authorList>
    </citation>
    <scope>NUCLEOTIDE SEQUENCE</scope>
    <source>
        <strain evidence="2">USAMLcec3-3695</strain>
    </source>
</reference>
<feature type="chain" id="PRO_5039461163" description="Copper amine oxidase-like N-terminal domain-containing protein" evidence="1">
    <location>
        <begin position="21"/>
        <end position="244"/>
    </location>
</feature>
<evidence type="ECO:0008006" key="4">
    <source>
        <dbReference type="Google" id="ProtNLM"/>
    </source>
</evidence>
<feature type="signal peptide" evidence="1">
    <location>
        <begin position="1"/>
        <end position="20"/>
    </location>
</feature>
<evidence type="ECO:0000313" key="3">
    <source>
        <dbReference type="Proteomes" id="UP000824109"/>
    </source>
</evidence>
<keyword evidence="1" id="KW-0732">Signal</keyword>
<dbReference type="AlphaFoldDB" id="A0A9D1MC54"/>
<dbReference type="EMBL" id="DVNB01000071">
    <property type="protein sequence ID" value="HIU57506.1"/>
    <property type="molecule type" value="Genomic_DNA"/>
</dbReference>
<organism evidence="2 3">
    <name type="scientific">Candidatus Ornithomonoglobus merdipullorum</name>
    <dbReference type="NCBI Taxonomy" id="2840895"/>
    <lineage>
        <taxon>Bacteria</taxon>
        <taxon>Bacillati</taxon>
        <taxon>Bacillota</taxon>
        <taxon>Clostridia</taxon>
        <taxon>Candidatus Ornithomonoglobus</taxon>
    </lineage>
</organism>
<evidence type="ECO:0000256" key="1">
    <source>
        <dbReference type="SAM" id="SignalP"/>
    </source>
</evidence>
<protein>
    <recommendedName>
        <fullName evidence="4">Copper amine oxidase-like N-terminal domain-containing protein</fullName>
    </recommendedName>
</protein>
<reference evidence="2" key="1">
    <citation type="submission" date="2020-10" db="EMBL/GenBank/DDBJ databases">
        <authorList>
            <person name="Gilroy R."/>
        </authorList>
    </citation>
    <scope>NUCLEOTIDE SEQUENCE</scope>
    <source>
        <strain evidence="2">USAMLcec3-3695</strain>
    </source>
</reference>
<sequence length="244" mass="26936">MKKFITVFLLASAAVFGAAAEAEFYNDFEYDRIPVEAVRDGVGYVAFGDYFDMPFLKARADGDGYVVYGDGYTLEVTPGTSAAVFNGESIELPAAPYVSEHGLCMPARAMFSLAEVYVAYDDISVPGRLPYKEYYDGSDGAETVRVLGPLDGSYLTISHSPDIDNILSDDIFILNLYAMYEKAEPVEINGIRFERWTNRGDSDDNIYISRQDGLMIGCCIKDEEKGSPYASDTMSVLESIHHTT</sequence>
<accession>A0A9D1MC54</accession>
<comment type="caution">
    <text evidence="2">The sequence shown here is derived from an EMBL/GenBank/DDBJ whole genome shotgun (WGS) entry which is preliminary data.</text>
</comment>
<evidence type="ECO:0000313" key="2">
    <source>
        <dbReference type="EMBL" id="HIU57506.1"/>
    </source>
</evidence>